<feature type="chain" id="PRO_5006617866" description="Secreted protein" evidence="1">
    <location>
        <begin position="28"/>
        <end position="89"/>
    </location>
</feature>
<protein>
    <recommendedName>
        <fullName evidence="4">Secreted protein</fullName>
    </recommendedName>
</protein>
<evidence type="ECO:0000256" key="1">
    <source>
        <dbReference type="SAM" id="SignalP"/>
    </source>
</evidence>
<proteinExistence type="predicted"/>
<dbReference type="EMBL" id="AP015038">
    <property type="protein sequence ID" value="BAT88489.1"/>
    <property type="molecule type" value="Genomic_DNA"/>
</dbReference>
<dbReference type="AlphaFoldDB" id="A0A0S3S6P0"/>
<sequence>MQPFTASPGRSPCCLLLLVMHYVVCLCALHSKIINCGLWSLQCVSVCTSFSSYNSQLPCTTLPHLTIHQLKETKHGARPAHFFIIKFCL</sequence>
<keyword evidence="3" id="KW-1185">Reference proteome</keyword>
<reference evidence="2 3" key="1">
    <citation type="journal article" date="2015" name="Sci. Rep.">
        <title>The power of single molecule real-time sequencing technology in the de novo assembly of a eukaryotic genome.</title>
        <authorList>
            <person name="Sakai H."/>
            <person name="Naito K."/>
            <person name="Ogiso-Tanaka E."/>
            <person name="Takahashi Y."/>
            <person name="Iseki K."/>
            <person name="Muto C."/>
            <person name="Satou K."/>
            <person name="Teruya K."/>
            <person name="Shiroma A."/>
            <person name="Shimoji M."/>
            <person name="Hirano T."/>
            <person name="Itoh T."/>
            <person name="Kaga A."/>
            <person name="Tomooka N."/>
        </authorList>
    </citation>
    <scope>NUCLEOTIDE SEQUENCE [LARGE SCALE GENOMIC DNA]</scope>
    <source>
        <strain evidence="3">cv. Shumari</strain>
    </source>
</reference>
<gene>
    <name evidence="2" type="primary">Vigan.05G199700</name>
    <name evidence="2" type="ORF">VIGAN_05199700</name>
</gene>
<keyword evidence="1" id="KW-0732">Signal</keyword>
<evidence type="ECO:0000313" key="2">
    <source>
        <dbReference type="EMBL" id="BAT88489.1"/>
    </source>
</evidence>
<evidence type="ECO:0008006" key="4">
    <source>
        <dbReference type="Google" id="ProtNLM"/>
    </source>
</evidence>
<dbReference type="Proteomes" id="UP000291084">
    <property type="component" value="Chromosome 5"/>
</dbReference>
<organism evidence="2 3">
    <name type="scientific">Vigna angularis var. angularis</name>
    <dbReference type="NCBI Taxonomy" id="157739"/>
    <lineage>
        <taxon>Eukaryota</taxon>
        <taxon>Viridiplantae</taxon>
        <taxon>Streptophyta</taxon>
        <taxon>Embryophyta</taxon>
        <taxon>Tracheophyta</taxon>
        <taxon>Spermatophyta</taxon>
        <taxon>Magnoliopsida</taxon>
        <taxon>eudicotyledons</taxon>
        <taxon>Gunneridae</taxon>
        <taxon>Pentapetalae</taxon>
        <taxon>rosids</taxon>
        <taxon>fabids</taxon>
        <taxon>Fabales</taxon>
        <taxon>Fabaceae</taxon>
        <taxon>Papilionoideae</taxon>
        <taxon>50 kb inversion clade</taxon>
        <taxon>NPAAA clade</taxon>
        <taxon>indigoferoid/millettioid clade</taxon>
        <taxon>Phaseoleae</taxon>
        <taxon>Vigna</taxon>
    </lineage>
</organism>
<feature type="signal peptide" evidence="1">
    <location>
        <begin position="1"/>
        <end position="27"/>
    </location>
</feature>
<accession>A0A0S3S6P0</accession>
<evidence type="ECO:0000313" key="3">
    <source>
        <dbReference type="Proteomes" id="UP000291084"/>
    </source>
</evidence>
<name>A0A0S3S6P0_PHAAN</name>